<name>A0A8I0P457_9ACTN</name>
<keyword evidence="3" id="KW-1185">Reference proteome</keyword>
<dbReference type="RefSeq" id="WP_050398036.1">
    <property type="nucleotide sequence ID" value="NZ_JARUMC010000001.1"/>
</dbReference>
<organism evidence="2 3">
    <name type="scientific">Streptomyces stelliscabiei</name>
    <dbReference type="NCBI Taxonomy" id="146820"/>
    <lineage>
        <taxon>Bacteria</taxon>
        <taxon>Bacillati</taxon>
        <taxon>Actinomycetota</taxon>
        <taxon>Actinomycetes</taxon>
        <taxon>Kitasatosporales</taxon>
        <taxon>Streptomycetaceae</taxon>
        <taxon>Streptomyces</taxon>
    </lineage>
</organism>
<reference evidence="2 3" key="1">
    <citation type="submission" date="2020-10" db="EMBL/GenBank/DDBJ databases">
        <title>Sequencing the genomes of 1000 actinobacteria strains.</title>
        <authorList>
            <person name="Klenk H.-P."/>
        </authorList>
    </citation>
    <scope>NUCLEOTIDE SEQUENCE [LARGE SCALE GENOMIC DNA]</scope>
    <source>
        <strain evidence="2 3">DSM 41803</strain>
    </source>
</reference>
<dbReference type="OrthoDB" id="9813282at2"/>
<sequence>MRSTRRRAPDGSSSRRAVRLDELMGRACGAAGLHGMTVSLQVHYHRPVPVGTALRLFARATGTDGRKIFVHGSIDTEPDRSGPAAPTVTADGVFVSPAPDRLRPLFPHLGDTP</sequence>
<dbReference type="Pfam" id="PF03061">
    <property type="entry name" value="4HBT"/>
    <property type="match status" value="1"/>
</dbReference>
<dbReference type="EMBL" id="JADBGF010000001">
    <property type="protein sequence ID" value="MBE1595023.1"/>
    <property type="molecule type" value="Genomic_DNA"/>
</dbReference>
<dbReference type="AlphaFoldDB" id="A0A8I0P457"/>
<dbReference type="Proteomes" id="UP000629287">
    <property type="component" value="Unassembled WGS sequence"/>
</dbReference>
<dbReference type="InterPro" id="IPR029069">
    <property type="entry name" value="HotDog_dom_sf"/>
</dbReference>
<comment type="caution">
    <text evidence="2">The sequence shown here is derived from an EMBL/GenBank/DDBJ whole genome shotgun (WGS) entry which is preliminary data.</text>
</comment>
<gene>
    <name evidence="2" type="ORF">H4687_001152</name>
</gene>
<dbReference type="InterPro" id="IPR006683">
    <property type="entry name" value="Thioestr_dom"/>
</dbReference>
<protein>
    <submittedName>
        <fullName evidence="2">Acyl-CoA thioesterase FadM</fullName>
    </submittedName>
</protein>
<evidence type="ECO:0000259" key="1">
    <source>
        <dbReference type="Pfam" id="PF03061"/>
    </source>
</evidence>
<accession>A0A8I0P457</accession>
<feature type="domain" description="Thioesterase" evidence="1">
    <location>
        <begin position="21"/>
        <end position="80"/>
    </location>
</feature>
<dbReference type="Gene3D" id="3.10.129.10">
    <property type="entry name" value="Hotdog Thioesterase"/>
    <property type="match status" value="1"/>
</dbReference>
<evidence type="ECO:0000313" key="3">
    <source>
        <dbReference type="Proteomes" id="UP000629287"/>
    </source>
</evidence>
<proteinExistence type="predicted"/>
<evidence type="ECO:0000313" key="2">
    <source>
        <dbReference type="EMBL" id="MBE1595023.1"/>
    </source>
</evidence>
<dbReference type="SUPFAM" id="SSF54637">
    <property type="entry name" value="Thioesterase/thiol ester dehydrase-isomerase"/>
    <property type="match status" value="1"/>
</dbReference>